<reference evidence="10" key="1">
    <citation type="submission" date="2019-06" db="EMBL/GenBank/DDBJ databases">
        <authorList>
            <consortium name="Wellcome Sanger Institute Data Sharing"/>
        </authorList>
    </citation>
    <scope>NUCLEOTIDE SEQUENCE [LARGE SCALE GENOMIC DNA]</scope>
</reference>
<reference evidence="10" key="2">
    <citation type="submission" date="2025-08" db="UniProtKB">
        <authorList>
            <consortium name="Ensembl"/>
        </authorList>
    </citation>
    <scope>IDENTIFICATION</scope>
</reference>
<feature type="transmembrane region" description="Helical" evidence="8">
    <location>
        <begin position="451"/>
        <end position="474"/>
    </location>
</feature>
<name>A0A672HNV0_SALFA</name>
<dbReference type="InterPro" id="IPR002350">
    <property type="entry name" value="Kazal_dom"/>
</dbReference>
<feature type="transmembrane region" description="Helical" evidence="8">
    <location>
        <begin position="197"/>
        <end position="216"/>
    </location>
</feature>
<feature type="transmembrane region" description="Helical" evidence="8">
    <location>
        <begin position="540"/>
        <end position="559"/>
    </location>
</feature>
<dbReference type="SUPFAM" id="SSF100895">
    <property type="entry name" value="Kazal-type serine protease inhibitors"/>
    <property type="match status" value="1"/>
</dbReference>
<dbReference type="InterPro" id="IPR004156">
    <property type="entry name" value="OATP"/>
</dbReference>
<feature type="transmembrane region" description="Helical" evidence="8">
    <location>
        <begin position="12"/>
        <end position="37"/>
    </location>
</feature>
<protein>
    <recommendedName>
        <fullName evidence="8">Solute carrier organic anion transporter family member</fullName>
    </recommendedName>
</protein>
<evidence type="ECO:0000313" key="11">
    <source>
        <dbReference type="Proteomes" id="UP000472267"/>
    </source>
</evidence>
<dbReference type="InterPro" id="IPR036058">
    <property type="entry name" value="Kazal_dom_sf"/>
</dbReference>
<evidence type="ECO:0000256" key="4">
    <source>
        <dbReference type="ARBA" id="ARBA00022692"/>
    </source>
</evidence>
<accession>A0A672HNV0</accession>
<evidence type="ECO:0000256" key="1">
    <source>
        <dbReference type="ARBA" id="ARBA00004651"/>
    </source>
</evidence>
<evidence type="ECO:0000256" key="6">
    <source>
        <dbReference type="ARBA" id="ARBA00023136"/>
    </source>
</evidence>
<evidence type="ECO:0000256" key="7">
    <source>
        <dbReference type="ARBA" id="ARBA00023157"/>
    </source>
</evidence>
<evidence type="ECO:0000256" key="2">
    <source>
        <dbReference type="ARBA" id="ARBA00009657"/>
    </source>
</evidence>
<feature type="transmembrane region" description="Helical" evidence="8">
    <location>
        <begin position="85"/>
        <end position="106"/>
    </location>
</feature>
<proteinExistence type="inferred from homology"/>
<feature type="transmembrane region" description="Helical" evidence="8">
    <location>
        <begin position="57"/>
        <end position="78"/>
    </location>
</feature>
<evidence type="ECO:0000256" key="3">
    <source>
        <dbReference type="ARBA" id="ARBA00022475"/>
    </source>
</evidence>
<evidence type="ECO:0000259" key="9">
    <source>
        <dbReference type="PROSITE" id="PS51465"/>
    </source>
</evidence>
<evidence type="ECO:0000256" key="5">
    <source>
        <dbReference type="ARBA" id="ARBA00022989"/>
    </source>
</evidence>
<evidence type="ECO:0000256" key="8">
    <source>
        <dbReference type="RuleBase" id="RU362056"/>
    </source>
</evidence>
<feature type="transmembrane region" description="Helical" evidence="8">
    <location>
        <begin position="332"/>
        <end position="353"/>
    </location>
</feature>
<dbReference type="Pfam" id="PF07648">
    <property type="entry name" value="Kazal_2"/>
    <property type="match status" value="1"/>
</dbReference>
<organism evidence="10 11">
    <name type="scientific">Salarias fasciatus</name>
    <name type="common">Jewelled blenny</name>
    <name type="synonym">Blennius fasciatus</name>
    <dbReference type="NCBI Taxonomy" id="181472"/>
    <lineage>
        <taxon>Eukaryota</taxon>
        <taxon>Metazoa</taxon>
        <taxon>Chordata</taxon>
        <taxon>Craniata</taxon>
        <taxon>Vertebrata</taxon>
        <taxon>Euteleostomi</taxon>
        <taxon>Actinopterygii</taxon>
        <taxon>Neopterygii</taxon>
        <taxon>Teleostei</taxon>
        <taxon>Neoteleostei</taxon>
        <taxon>Acanthomorphata</taxon>
        <taxon>Ovalentaria</taxon>
        <taxon>Blenniimorphae</taxon>
        <taxon>Blenniiformes</taxon>
        <taxon>Blennioidei</taxon>
        <taxon>Blenniidae</taxon>
        <taxon>Salariinae</taxon>
        <taxon>Salarias</taxon>
    </lineage>
</organism>
<dbReference type="Pfam" id="PF03137">
    <property type="entry name" value="OATP"/>
    <property type="match status" value="1"/>
</dbReference>
<evidence type="ECO:0000313" key="10">
    <source>
        <dbReference type="Ensembl" id="ENSSFAP00005030600.1"/>
    </source>
</evidence>
<dbReference type="NCBIfam" id="TIGR00805">
    <property type="entry name" value="oat"/>
    <property type="match status" value="1"/>
</dbReference>
<feature type="domain" description="Kazal-like" evidence="9">
    <location>
        <begin position="368"/>
        <end position="423"/>
    </location>
</feature>
<comment type="subcellular location">
    <subcellularLocation>
        <location evidence="1 8">Cell membrane</location>
        <topology evidence="1 8">Multi-pass membrane protein</topology>
    </subcellularLocation>
</comment>
<keyword evidence="8" id="KW-0813">Transport</keyword>
<dbReference type="GO" id="GO:0043252">
    <property type="term" value="P:sodium-independent organic anion transport"/>
    <property type="evidence" value="ECO:0007669"/>
    <property type="project" value="TreeGrafter"/>
</dbReference>
<dbReference type="PANTHER" id="PTHR11388">
    <property type="entry name" value="ORGANIC ANION TRANSPORTER"/>
    <property type="match status" value="1"/>
</dbReference>
<keyword evidence="8" id="KW-0406">Ion transport</keyword>
<comment type="caution">
    <text evidence="8">Lacks conserved residue(s) required for the propagation of feature annotation.</text>
</comment>
<dbReference type="AlphaFoldDB" id="A0A672HNV0"/>
<feature type="transmembrane region" description="Helical" evidence="8">
    <location>
        <begin position="247"/>
        <end position="268"/>
    </location>
</feature>
<keyword evidence="5 8" id="KW-1133">Transmembrane helix</keyword>
<keyword evidence="11" id="KW-1185">Reference proteome</keyword>
<dbReference type="GO" id="GO:0015125">
    <property type="term" value="F:bile acid transmembrane transporter activity"/>
    <property type="evidence" value="ECO:0007669"/>
    <property type="project" value="TreeGrafter"/>
</dbReference>
<dbReference type="PROSITE" id="PS51465">
    <property type="entry name" value="KAZAL_2"/>
    <property type="match status" value="1"/>
</dbReference>
<dbReference type="Proteomes" id="UP000472267">
    <property type="component" value="Chromosome 17"/>
</dbReference>
<keyword evidence="3" id="KW-1003">Cell membrane</keyword>
<dbReference type="Ensembl" id="ENSSFAT00005031703.1">
    <property type="protein sequence ID" value="ENSSFAP00005030600.1"/>
    <property type="gene ID" value="ENSSFAG00005015356.1"/>
</dbReference>
<keyword evidence="4 8" id="KW-0812">Transmembrane</keyword>
<comment type="similarity">
    <text evidence="2 8">Belongs to the organo anion transporter (TC 2.A.60) family.</text>
</comment>
<dbReference type="GO" id="GO:0015347">
    <property type="term" value="F:sodium-independent organic anion transmembrane transporter activity"/>
    <property type="evidence" value="ECO:0007669"/>
    <property type="project" value="TreeGrafter"/>
</dbReference>
<keyword evidence="6 8" id="KW-0472">Membrane</keyword>
<gene>
    <name evidence="10" type="primary">LOC115404262</name>
</gene>
<dbReference type="Gene3D" id="1.20.1250.20">
    <property type="entry name" value="MFS general substrate transporter like domains"/>
    <property type="match status" value="1"/>
</dbReference>
<dbReference type="SUPFAM" id="SSF103473">
    <property type="entry name" value="MFS general substrate transporter"/>
    <property type="match status" value="1"/>
</dbReference>
<dbReference type="PANTHER" id="PTHR11388:SF89">
    <property type="entry name" value="SOLUTE CARRIER ORGANIC ANION TRANSPORTER FAMILY MEMBER 1B3"/>
    <property type="match status" value="1"/>
</dbReference>
<dbReference type="InterPro" id="IPR036259">
    <property type="entry name" value="MFS_trans_sf"/>
</dbReference>
<keyword evidence="7" id="KW-1015">Disulfide bond</keyword>
<dbReference type="GO" id="GO:0006811">
    <property type="term" value="P:monoatomic ion transport"/>
    <property type="evidence" value="ECO:0007669"/>
    <property type="project" value="UniProtKB-KW"/>
</dbReference>
<dbReference type="GO" id="GO:0016323">
    <property type="term" value="C:basolateral plasma membrane"/>
    <property type="evidence" value="ECO:0007669"/>
    <property type="project" value="TreeGrafter"/>
</dbReference>
<sequence length="613" mass="66285">MQNQRETARAPCCTLVKLFLPSMAFACFAKAFGGAYMKSAITQIERRFDIPSSHSGAIDGSFEMGNLLVIAFVSYFGSKFHRPRLIGAGCLVMAAGSFITALPHFFQDLYKYETSVSVGTGSNKSLHILPCVSNSSLSGADGAPDIEAIKACEKAIGSSMWIYVFLGNMLRGIGETPIMPLGLSYLDDFASEENTPFYIAIVQTVGIIGPIGGFLLGSYLSKIYVDVGFVDLDEVTITYKDSRWVGAWWLGFIVTGLIITLSSIPFWFLPKSIRKEGEDRRENAGKGEAAVAEQESFLSEEKEEEKEEEQVTCMEMAKDMGPSLKRLFSNKVYMLLVLTSLIAVNGFIGMITFKPKYMEQVFGQASSRTLLSQCNSGCSCSLKQWDPVCAHNGMTYVSPCLAGCQSSSGASKDLVYHNCSCIGELMTPSPNMSVVLGQCPRKDDCNRMFKVYMALSVTGSFISAFGGTSSYIVLLRSIEADLKSFALGMQTLIVRTLGGIPPPIYFGALIDQTCLKWGTKQCGGVGACRLYDSHAFRLRFMGLVSGLYVLANVTWGALYTQIVKKQKRLAQADGVAANGVACDGAAANGAAANGHAMITVGLDADMIEKESTI</sequence>
<reference evidence="10" key="3">
    <citation type="submission" date="2025-09" db="UniProtKB">
        <authorList>
            <consortium name="Ensembl"/>
        </authorList>
    </citation>
    <scope>IDENTIFICATION</scope>
</reference>